<keyword evidence="1" id="KW-0732">Signal</keyword>
<gene>
    <name evidence="2" type="ORF">AKK44_05015</name>
</gene>
<feature type="signal peptide" evidence="1">
    <location>
        <begin position="1"/>
        <end position="19"/>
    </location>
</feature>
<reference evidence="2 3" key="1">
    <citation type="submission" date="2015-08" db="EMBL/GenBank/DDBJ databases">
        <title>Genome sequence of Streptococcus phocae subsp. phocae ATCC 51973T isolated from liver specimen obtained from seal.</title>
        <authorList>
            <person name="Avendano-Herrera R."/>
        </authorList>
    </citation>
    <scope>NUCLEOTIDE SEQUENCE [LARGE SCALE GENOMIC DNA]</scope>
    <source>
        <strain evidence="2 3">ATCC 51973</strain>
    </source>
</reference>
<proteinExistence type="predicted"/>
<evidence type="ECO:0000313" key="3">
    <source>
        <dbReference type="Proteomes" id="UP000049578"/>
    </source>
</evidence>
<dbReference type="Proteomes" id="UP000049578">
    <property type="component" value="Unassembled WGS sequence"/>
</dbReference>
<sequence length="120" mass="13605">MKQLCRKFAISTIATLALAGACLTASTQVIKANEYDDFEIEFLTAPKKTGYKELLEFLKAQGVDEFYADFYLAVSPNKDFVKKLEEFKSQTKDDIKNEVISEVDNFFEMYAPAPIPVVEK</sequence>
<dbReference type="PROSITE" id="PS51257">
    <property type="entry name" value="PROKAR_LIPOPROTEIN"/>
    <property type="match status" value="1"/>
</dbReference>
<comment type="caution">
    <text evidence="2">The sequence shown here is derived from an EMBL/GenBank/DDBJ whole genome shotgun (WGS) entry which is preliminary data.</text>
</comment>
<organism evidence="2 3">
    <name type="scientific">Streptococcus phocae</name>
    <dbReference type="NCBI Taxonomy" id="119224"/>
    <lineage>
        <taxon>Bacteria</taxon>
        <taxon>Bacillati</taxon>
        <taxon>Bacillota</taxon>
        <taxon>Bacilli</taxon>
        <taxon>Lactobacillales</taxon>
        <taxon>Streptococcaceae</taxon>
        <taxon>Streptococcus</taxon>
    </lineage>
</organism>
<dbReference type="PATRIC" id="fig|119224.3.peg.540"/>
<feature type="chain" id="PRO_5039518584" evidence="1">
    <location>
        <begin position="20"/>
        <end position="120"/>
    </location>
</feature>
<dbReference type="AlphaFoldDB" id="A0A0P6S1M0"/>
<dbReference type="RefSeq" id="WP_054278778.1">
    <property type="nucleotide sequence ID" value="NZ_LHQM01000017.1"/>
</dbReference>
<accession>A0A0P6S1M0</accession>
<name>A0A0P6S1M0_9STRE</name>
<protein>
    <submittedName>
        <fullName evidence="2">Uncharacterized protein</fullName>
    </submittedName>
</protein>
<keyword evidence="3" id="KW-1185">Reference proteome</keyword>
<evidence type="ECO:0000313" key="2">
    <source>
        <dbReference type="EMBL" id="KPJ22376.1"/>
    </source>
</evidence>
<dbReference type="EMBL" id="LHQM01000017">
    <property type="protein sequence ID" value="KPJ22376.1"/>
    <property type="molecule type" value="Genomic_DNA"/>
</dbReference>
<evidence type="ECO:0000256" key="1">
    <source>
        <dbReference type="SAM" id="SignalP"/>
    </source>
</evidence>